<dbReference type="GO" id="GO:0016705">
    <property type="term" value="F:oxidoreductase activity, acting on paired donors, with incorporation or reduction of molecular oxygen"/>
    <property type="evidence" value="ECO:0007669"/>
    <property type="project" value="InterPro"/>
</dbReference>
<dbReference type="PROSITE" id="PS00086">
    <property type="entry name" value="CYTOCHROME_P450"/>
    <property type="match status" value="1"/>
</dbReference>
<dbReference type="CDD" id="cd11065">
    <property type="entry name" value="CYP64-like"/>
    <property type="match status" value="1"/>
</dbReference>
<evidence type="ECO:0000256" key="8">
    <source>
        <dbReference type="ARBA" id="ARBA00022989"/>
    </source>
</evidence>
<reference evidence="15 16" key="1">
    <citation type="journal article" date="2012" name="Science">
        <title>The Paleozoic origin of enzymatic lignin decomposition reconstructed from 31 fungal genomes.</title>
        <authorList>
            <person name="Floudas D."/>
            <person name="Binder M."/>
            <person name="Riley R."/>
            <person name="Barry K."/>
            <person name="Blanchette R.A."/>
            <person name="Henrissat B."/>
            <person name="Martinez A.T."/>
            <person name="Otillar R."/>
            <person name="Spatafora J.W."/>
            <person name="Yadav J.S."/>
            <person name="Aerts A."/>
            <person name="Benoit I."/>
            <person name="Boyd A."/>
            <person name="Carlson A."/>
            <person name="Copeland A."/>
            <person name="Coutinho P.M."/>
            <person name="de Vries R.P."/>
            <person name="Ferreira P."/>
            <person name="Findley K."/>
            <person name="Foster B."/>
            <person name="Gaskell J."/>
            <person name="Glotzer D."/>
            <person name="Gorecki P."/>
            <person name="Heitman J."/>
            <person name="Hesse C."/>
            <person name="Hori C."/>
            <person name="Igarashi K."/>
            <person name="Jurgens J.A."/>
            <person name="Kallen N."/>
            <person name="Kersten P."/>
            <person name="Kohler A."/>
            <person name="Kuees U."/>
            <person name="Kumar T.K.A."/>
            <person name="Kuo A."/>
            <person name="LaButti K."/>
            <person name="Larrondo L.F."/>
            <person name="Lindquist E."/>
            <person name="Ling A."/>
            <person name="Lombard V."/>
            <person name="Lucas S."/>
            <person name="Lundell T."/>
            <person name="Martin R."/>
            <person name="McLaughlin D.J."/>
            <person name="Morgenstern I."/>
            <person name="Morin E."/>
            <person name="Murat C."/>
            <person name="Nagy L.G."/>
            <person name="Nolan M."/>
            <person name="Ohm R.A."/>
            <person name="Patyshakuliyeva A."/>
            <person name="Rokas A."/>
            <person name="Ruiz-Duenas F.J."/>
            <person name="Sabat G."/>
            <person name="Salamov A."/>
            <person name="Samejima M."/>
            <person name="Schmutz J."/>
            <person name="Slot J.C."/>
            <person name="St John F."/>
            <person name="Stenlid J."/>
            <person name="Sun H."/>
            <person name="Sun S."/>
            <person name="Syed K."/>
            <person name="Tsang A."/>
            <person name="Wiebenga A."/>
            <person name="Young D."/>
            <person name="Pisabarro A."/>
            <person name="Eastwood D.C."/>
            <person name="Martin F."/>
            <person name="Cullen D."/>
            <person name="Grigoriev I.V."/>
            <person name="Hibbett D.S."/>
        </authorList>
    </citation>
    <scope>NUCLEOTIDE SEQUENCE</scope>
    <source>
        <strain evidence="16">FP-58527</strain>
    </source>
</reference>
<evidence type="ECO:0000256" key="2">
    <source>
        <dbReference type="ARBA" id="ARBA00004167"/>
    </source>
</evidence>
<comment type="subcellular location">
    <subcellularLocation>
        <location evidence="2">Membrane</location>
        <topology evidence="2">Single-pass membrane protein</topology>
    </subcellularLocation>
</comment>
<gene>
    <name evidence="15" type="ORF">FOMPIDRAFT_146399</name>
</gene>
<evidence type="ECO:0000256" key="9">
    <source>
        <dbReference type="ARBA" id="ARBA00023002"/>
    </source>
</evidence>
<evidence type="ECO:0000256" key="1">
    <source>
        <dbReference type="ARBA" id="ARBA00001971"/>
    </source>
</evidence>
<evidence type="ECO:0000256" key="11">
    <source>
        <dbReference type="ARBA" id="ARBA00023033"/>
    </source>
</evidence>
<dbReference type="InterPro" id="IPR017972">
    <property type="entry name" value="Cyt_P450_CS"/>
</dbReference>
<dbReference type="InterPro" id="IPR050364">
    <property type="entry name" value="Cytochrome_P450_fung"/>
</dbReference>
<feature type="binding site" description="axial binding residue" evidence="13">
    <location>
        <position position="474"/>
    </location>
    <ligand>
        <name>heme</name>
        <dbReference type="ChEBI" id="CHEBI:30413"/>
    </ligand>
    <ligandPart>
        <name>Fe</name>
        <dbReference type="ChEBI" id="CHEBI:18248"/>
    </ligandPart>
</feature>
<comment type="similarity">
    <text evidence="4 14">Belongs to the cytochrome P450 family.</text>
</comment>
<dbReference type="PRINTS" id="PR00463">
    <property type="entry name" value="EP450I"/>
</dbReference>
<sequence>MLLGILDSFLLALFFYLLYKACGRLNARSVLSLPPGPRRLPIIGSIHHLPLANQHVAFMNWKETYGDIVYVQIFNRPSIVLNSAKAMEELLNKRGSRYSDRPDTILVTEVLGFTHNVALMHYGDQWRRHRRWFQTAFQTTSALESYVELQHRESMRLVSDIIGISHDSEKKTGLEIGNTVFSALKRYVGSLMLEIAYGHPVSSLDDEFIVLADSAISGSTETGAAASSLIDFFPILRYVPAWLPGAGFRKKIDEVHELVRQMIEIPFERVYEAMRNGNARPCFLTKLLDDCTIDGKLSDDDRANIKCAATIVYGAGTDTTATTLTTLMLVLAQYQDVQKKAQEEIDKVTGSERLPHFEDRASMPYMEALIKEVYRWNPPFPLGMCSITLYQKMDLISVRDVFLFAGLPHRVAEADTYGSYSIPAGTMIIPNIWAVLRDPTIYSEPEVFKPERFLSEKPEREPQDFVFGFGRRVCVGQQFADASIWLAIIRILATFDITKARDPTTGAEVSIAPEFASGMIRHLHPFPFDIKPRTSKATELLKREQEVE</sequence>
<evidence type="ECO:0000256" key="7">
    <source>
        <dbReference type="ARBA" id="ARBA00022723"/>
    </source>
</evidence>
<dbReference type="SUPFAM" id="SSF48264">
    <property type="entry name" value="Cytochrome P450"/>
    <property type="match status" value="1"/>
</dbReference>
<dbReference type="GO" id="GO:0016020">
    <property type="term" value="C:membrane"/>
    <property type="evidence" value="ECO:0007669"/>
    <property type="project" value="UniProtKB-SubCell"/>
</dbReference>
<evidence type="ECO:0000313" key="15">
    <source>
        <dbReference type="EMBL" id="EPS95640.1"/>
    </source>
</evidence>
<dbReference type="PANTHER" id="PTHR46300:SF7">
    <property type="entry name" value="P450, PUTATIVE (EUROFUNG)-RELATED"/>
    <property type="match status" value="1"/>
</dbReference>
<dbReference type="Gene3D" id="1.10.630.10">
    <property type="entry name" value="Cytochrome P450"/>
    <property type="match status" value="1"/>
</dbReference>
<evidence type="ECO:0000256" key="13">
    <source>
        <dbReference type="PIRSR" id="PIRSR602401-1"/>
    </source>
</evidence>
<organism evidence="15 16">
    <name type="scientific">Fomitopsis schrenkii</name>
    <name type="common">Brown rot fungus</name>
    <dbReference type="NCBI Taxonomy" id="2126942"/>
    <lineage>
        <taxon>Eukaryota</taxon>
        <taxon>Fungi</taxon>
        <taxon>Dikarya</taxon>
        <taxon>Basidiomycota</taxon>
        <taxon>Agaricomycotina</taxon>
        <taxon>Agaricomycetes</taxon>
        <taxon>Polyporales</taxon>
        <taxon>Fomitopsis</taxon>
    </lineage>
</organism>
<dbReference type="PRINTS" id="PR00385">
    <property type="entry name" value="P450"/>
</dbReference>
<evidence type="ECO:0000256" key="10">
    <source>
        <dbReference type="ARBA" id="ARBA00023004"/>
    </source>
</evidence>
<dbReference type="OrthoDB" id="2779028at2759"/>
<protein>
    <recommendedName>
        <fullName evidence="17">Cytochrome P450</fullName>
    </recommendedName>
</protein>
<dbReference type="GO" id="GO:0020037">
    <property type="term" value="F:heme binding"/>
    <property type="evidence" value="ECO:0007669"/>
    <property type="project" value="InterPro"/>
</dbReference>
<evidence type="ECO:0000313" key="16">
    <source>
        <dbReference type="Proteomes" id="UP000015241"/>
    </source>
</evidence>
<keyword evidence="11 14" id="KW-0503">Monooxygenase</keyword>
<dbReference type="InterPro" id="IPR001128">
    <property type="entry name" value="Cyt_P450"/>
</dbReference>
<keyword evidence="10 13" id="KW-0408">Iron</keyword>
<dbReference type="InParanoid" id="S8F1C9"/>
<evidence type="ECO:0000256" key="14">
    <source>
        <dbReference type="RuleBase" id="RU000461"/>
    </source>
</evidence>
<comment type="cofactor">
    <cofactor evidence="1 13">
        <name>heme</name>
        <dbReference type="ChEBI" id="CHEBI:30413"/>
    </cofactor>
</comment>
<dbReference type="GO" id="GO:0004497">
    <property type="term" value="F:monooxygenase activity"/>
    <property type="evidence" value="ECO:0007669"/>
    <property type="project" value="UniProtKB-KW"/>
</dbReference>
<keyword evidence="5 13" id="KW-0349">Heme</keyword>
<keyword evidence="6" id="KW-0812">Transmembrane</keyword>
<evidence type="ECO:0000256" key="3">
    <source>
        <dbReference type="ARBA" id="ARBA00005179"/>
    </source>
</evidence>
<keyword evidence="12" id="KW-0472">Membrane</keyword>
<keyword evidence="7 13" id="KW-0479">Metal-binding</keyword>
<evidence type="ECO:0000256" key="6">
    <source>
        <dbReference type="ARBA" id="ARBA00022692"/>
    </source>
</evidence>
<keyword evidence="9 14" id="KW-0560">Oxidoreductase</keyword>
<dbReference type="GO" id="GO:0005506">
    <property type="term" value="F:iron ion binding"/>
    <property type="evidence" value="ECO:0007669"/>
    <property type="project" value="InterPro"/>
</dbReference>
<name>S8F1C9_FOMSC</name>
<dbReference type="STRING" id="743788.S8F1C9"/>
<dbReference type="HOGENOM" id="CLU_001570_2_3_1"/>
<keyword evidence="16" id="KW-1185">Reference proteome</keyword>
<comment type="pathway">
    <text evidence="3">Secondary metabolite biosynthesis.</text>
</comment>
<accession>S8F1C9</accession>
<evidence type="ECO:0000256" key="5">
    <source>
        <dbReference type="ARBA" id="ARBA00022617"/>
    </source>
</evidence>
<evidence type="ECO:0000256" key="12">
    <source>
        <dbReference type="ARBA" id="ARBA00023136"/>
    </source>
</evidence>
<dbReference type="InterPro" id="IPR002401">
    <property type="entry name" value="Cyt_P450_E_grp-I"/>
</dbReference>
<proteinExistence type="inferred from homology"/>
<dbReference type="eggNOG" id="KOG0156">
    <property type="taxonomic scope" value="Eukaryota"/>
</dbReference>
<dbReference type="Pfam" id="PF00067">
    <property type="entry name" value="p450"/>
    <property type="match status" value="2"/>
</dbReference>
<evidence type="ECO:0000256" key="4">
    <source>
        <dbReference type="ARBA" id="ARBA00010617"/>
    </source>
</evidence>
<dbReference type="PANTHER" id="PTHR46300">
    <property type="entry name" value="P450, PUTATIVE (EUROFUNG)-RELATED-RELATED"/>
    <property type="match status" value="1"/>
</dbReference>
<evidence type="ECO:0008006" key="17">
    <source>
        <dbReference type="Google" id="ProtNLM"/>
    </source>
</evidence>
<dbReference type="InterPro" id="IPR036396">
    <property type="entry name" value="Cyt_P450_sf"/>
</dbReference>
<dbReference type="AlphaFoldDB" id="S8F1C9"/>
<keyword evidence="8" id="KW-1133">Transmembrane helix</keyword>
<dbReference type="Proteomes" id="UP000015241">
    <property type="component" value="Unassembled WGS sequence"/>
</dbReference>
<dbReference type="EMBL" id="KE504203">
    <property type="protein sequence ID" value="EPS95640.1"/>
    <property type="molecule type" value="Genomic_DNA"/>
</dbReference>